<accession>A0A1M5SAW2</accession>
<dbReference type="OrthoDB" id="8479357at2"/>
<keyword evidence="2" id="KW-0805">Transcription regulation</keyword>
<keyword evidence="4" id="KW-0010">Activator</keyword>
<keyword evidence="3" id="KW-0238">DNA-binding</keyword>
<dbReference type="Gene3D" id="1.10.10.10">
    <property type="entry name" value="Winged helix-like DNA-binding domain superfamily/Winged helix DNA-binding domain"/>
    <property type="match status" value="1"/>
</dbReference>
<dbReference type="InterPro" id="IPR005119">
    <property type="entry name" value="LysR_subst-bd"/>
</dbReference>
<dbReference type="FunFam" id="1.10.10.10:FF:000001">
    <property type="entry name" value="LysR family transcriptional regulator"/>
    <property type="match status" value="1"/>
</dbReference>
<proteinExistence type="inferred from homology"/>
<protein>
    <submittedName>
        <fullName evidence="7">LysR family transcriptional regulator, nitrogen assimilation regulatory protein</fullName>
    </submittedName>
</protein>
<keyword evidence="5" id="KW-0804">Transcription</keyword>
<evidence type="ECO:0000256" key="1">
    <source>
        <dbReference type="ARBA" id="ARBA00009437"/>
    </source>
</evidence>
<dbReference type="InterPro" id="IPR000847">
    <property type="entry name" value="LysR_HTH_N"/>
</dbReference>
<dbReference type="Pfam" id="PF00126">
    <property type="entry name" value="HTH_1"/>
    <property type="match status" value="1"/>
</dbReference>
<name>A0A1M5SAW2_9RHOB</name>
<sequence length="316" mass="34789">MDIKQLRYFIAIAEEGSLSAAAQRVNVAQPSLSQHVLSLERDLGVKLLERSPRGVSLTQAGEVLLSHAREIAGALENAVEAVRRSGSEPMGDVSFGLPSSVSMVLSVPLAETVRLELPKVRLRAIEAMSGFIQTWLEDQSIDLGILYDVSAVRHLTHRQLMTEDLFFFSAPDAWPFETRAGTAVRLSDLSPVELVLPSKHHGLRTMIDRFTRSQGVQLSVATEMDALSQIKTMVSRGSGYTILAPAAAIDFVERGELIMAPIIEPRMTRPVYLVRNPAKPVTTASRELERITIEVIRDLVARGIWRAEDPPEMTGT</sequence>
<dbReference type="PANTHER" id="PTHR30293">
    <property type="entry name" value="TRANSCRIPTIONAL REGULATORY PROTEIN NAC-RELATED"/>
    <property type="match status" value="1"/>
</dbReference>
<dbReference type="PROSITE" id="PS50931">
    <property type="entry name" value="HTH_LYSR"/>
    <property type="match status" value="1"/>
</dbReference>
<dbReference type="Gene3D" id="3.40.190.10">
    <property type="entry name" value="Periplasmic binding protein-like II"/>
    <property type="match status" value="2"/>
</dbReference>
<dbReference type="PANTHER" id="PTHR30293:SF0">
    <property type="entry name" value="NITROGEN ASSIMILATION REGULATORY PROTEIN NAC"/>
    <property type="match status" value="1"/>
</dbReference>
<dbReference type="Pfam" id="PF03466">
    <property type="entry name" value="LysR_substrate"/>
    <property type="match status" value="1"/>
</dbReference>
<evidence type="ECO:0000256" key="5">
    <source>
        <dbReference type="ARBA" id="ARBA00023163"/>
    </source>
</evidence>
<comment type="similarity">
    <text evidence="1">Belongs to the LysR transcriptional regulatory family.</text>
</comment>
<dbReference type="STRING" id="996342.SAMN05443551_2069"/>
<dbReference type="GO" id="GO:0003677">
    <property type="term" value="F:DNA binding"/>
    <property type="evidence" value="ECO:0007669"/>
    <property type="project" value="UniProtKB-KW"/>
</dbReference>
<evidence type="ECO:0000259" key="6">
    <source>
        <dbReference type="PROSITE" id="PS50931"/>
    </source>
</evidence>
<dbReference type="GO" id="GO:0003700">
    <property type="term" value="F:DNA-binding transcription factor activity"/>
    <property type="evidence" value="ECO:0007669"/>
    <property type="project" value="InterPro"/>
</dbReference>
<evidence type="ECO:0000256" key="4">
    <source>
        <dbReference type="ARBA" id="ARBA00023159"/>
    </source>
</evidence>
<dbReference type="SUPFAM" id="SSF53850">
    <property type="entry name" value="Periplasmic binding protein-like II"/>
    <property type="match status" value="1"/>
</dbReference>
<evidence type="ECO:0000313" key="7">
    <source>
        <dbReference type="EMBL" id="SHH35629.1"/>
    </source>
</evidence>
<dbReference type="Proteomes" id="UP000184221">
    <property type="component" value="Unassembled WGS sequence"/>
</dbReference>
<evidence type="ECO:0000313" key="8">
    <source>
        <dbReference type="Proteomes" id="UP000184221"/>
    </source>
</evidence>
<feature type="domain" description="HTH lysR-type" evidence="6">
    <location>
        <begin position="1"/>
        <end position="58"/>
    </location>
</feature>
<dbReference type="InterPro" id="IPR036390">
    <property type="entry name" value="WH_DNA-bd_sf"/>
</dbReference>
<dbReference type="SUPFAM" id="SSF46785">
    <property type="entry name" value="Winged helix' DNA-binding domain"/>
    <property type="match status" value="1"/>
</dbReference>
<keyword evidence="8" id="KW-1185">Reference proteome</keyword>
<gene>
    <name evidence="7" type="ORF">SAMN05443551_2069</name>
</gene>
<reference evidence="7 8" key="1">
    <citation type="submission" date="2016-11" db="EMBL/GenBank/DDBJ databases">
        <authorList>
            <person name="Jaros S."/>
            <person name="Januszkiewicz K."/>
            <person name="Wedrychowicz H."/>
        </authorList>
    </citation>
    <scope>NUCLEOTIDE SEQUENCE [LARGE SCALE GENOMIC DNA]</scope>
    <source>
        <strain evidence="7 8">DSM 29431</strain>
    </source>
</reference>
<evidence type="ECO:0000256" key="2">
    <source>
        <dbReference type="ARBA" id="ARBA00023015"/>
    </source>
</evidence>
<evidence type="ECO:0000256" key="3">
    <source>
        <dbReference type="ARBA" id="ARBA00023125"/>
    </source>
</evidence>
<dbReference type="InterPro" id="IPR036388">
    <property type="entry name" value="WH-like_DNA-bd_sf"/>
</dbReference>
<dbReference type="PRINTS" id="PR00039">
    <property type="entry name" value="HTHLYSR"/>
</dbReference>
<organism evidence="7 8">
    <name type="scientific">Marivita hallyeonensis</name>
    <dbReference type="NCBI Taxonomy" id="996342"/>
    <lineage>
        <taxon>Bacteria</taxon>
        <taxon>Pseudomonadati</taxon>
        <taxon>Pseudomonadota</taxon>
        <taxon>Alphaproteobacteria</taxon>
        <taxon>Rhodobacterales</taxon>
        <taxon>Roseobacteraceae</taxon>
        <taxon>Marivita</taxon>
    </lineage>
</organism>
<dbReference type="AlphaFoldDB" id="A0A1M5SAW2"/>
<dbReference type="EMBL" id="FQXC01000002">
    <property type="protein sequence ID" value="SHH35629.1"/>
    <property type="molecule type" value="Genomic_DNA"/>
</dbReference>
<dbReference type="GO" id="GO:2000142">
    <property type="term" value="P:regulation of DNA-templated transcription initiation"/>
    <property type="evidence" value="ECO:0007669"/>
    <property type="project" value="TreeGrafter"/>
</dbReference>
<dbReference type="RefSeq" id="WP_072777373.1">
    <property type="nucleotide sequence ID" value="NZ_FQXC01000002.1"/>
</dbReference>